<evidence type="ECO:0000256" key="3">
    <source>
        <dbReference type="ARBA" id="ARBA00023163"/>
    </source>
</evidence>
<evidence type="ECO:0000313" key="6">
    <source>
        <dbReference type="Proteomes" id="UP000199006"/>
    </source>
</evidence>
<dbReference type="InterPro" id="IPR028082">
    <property type="entry name" value="Peripla_BP_I"/>
</dbReference>
<dbReference type="STRING" id="29563.SAMN02983006_01681"/>
<name>A0A1I4JEP5_9FIRM</name>
<evidence type="ECO:0000259" key="4">
    <source>
        <dbReference type="PROSITE" id="PS50949"/>
    </source>
</evidence>
<dbReference type="GO" id="GO:0000976">
    <property type="term" value="F:transcription cis-regulatory region binding"/>
    <property type="evidence" value="ECO:0007669"/>
    <property type="project" value="TreeGrafter"/>
</dbReference>
<dbReference type="InterPro" id="IPR046335">
    <property type="entry name" value="LacI/GalR-like_sensor"/>
</dbReference>
<dbReference type="CDD" id="cd06267">
    <property type="entry name" value="PBP1_LacI_sugar_binding-like"/>
    <property type="match status" value="1"/>
</dbReference>
<dbReference type="Proteomes" id="UP000199006">
    <property type="component" value="Unassembled WGS sequence"/>
</dbReference>
<keyword evidence="3" id="KW-0804">Transcription</keyword>
<accession>A0A1I4JEP5</accession>
<dbReference type="Pfam" id="PF00392">
    <property type="entry name" value="GntR"/>
    <property type="match status" value="1"/>
</dbReference>
<dbReference type="InterPro" id="IPR036388">
    <property type="entry name" value="WH-like_DNA-bd_sf"/>
</dbReference>
<keyword evidence="6" id="KW-1185">Reference proteome</keyword>
<dbReference type="Pfam" id="PF13377">
    <property type="entry name" value="Peripla_BP_3"/>
    <property type="match status" value="1"/>
</dbReference>
<dbReference type="Gene3D" id="3.40.50.2300">
    <property type="match status" value="2"/>
</dbReference>
<dbReference type="GO" id="GO:0003700">
    <property type="term" value="F:DNA-binding transcription factor activity"/>
    <property type="evidence" value="ECO:0007669"/>
    <property type="project" value="InterPro"/>
</dbReference>
<reference evidence="5 6" key="1">
    <citation type="submission" date="2016-10" db="EMBL/GenBank/DDBJ databases">
        <authorList>
            <person name="de Groot N.N."/>
        </authorList>
    </citation>
    <scope>NUCLEOTIDE SEQUENCE [LARGE SCALE GENOMIC DNA]</scope>
    <source>
        <strain evidence="5 6">ATCC 51327</strain>
    </source>
</reference>
<dbReference type="SUPFAM" id="SSF53822">
    <property type="entry name" value="Periplasmic binding protein-like I"/>
    <property type="match status" value="1"/>
</dbReference>
<sequence>MQNYSYLEIMKQLKNRIEKNIYQYNEKIPSERNLTAEFSVSRTTIRKAINQLTEDNYLIKYPGKGTFVSYQPGQNKAKSKTGNIFFLRCRHGKNEVTGQSEDPLKYNSQVADDIFYPQVVAGIDLVAEAKEYHCLFKYIYEEDINQKLAADIEAKADGIICGELHSEKMLKTISELNLPVVLISPSVLNDKVDIVDIDNYTGALTLTEHLITLGHTNFAFIAGSEDSRPSQQRKNGFKKALKNHNLQFDSHNYFENGWRFEDGYQAAQKILDLKELPTAVVAVSDLIAIGAISAFKDSGLKIPQDIAVVGFDDIDMAGQIRPTLTTMKVRKVEMGQEAAQLLLNKINGNSRNYPIKITVPTKLIKRDSTAKFN</sequence>
<dbReference type="EMBL" id="FOTI01000022">
    <property type="protein sequence ID" value="SFL64683.1"/>
    <property type="molecule type" value="Genomic_DNA"/>
</dbReference>
<organism evidence="5 6">
    <name type="scientific">Halanaerobium salsuginis</name>
    <dbReference type="NCBI Taxonomy" id="29563"/>
    <lineage>
        <taxon>Bacteria</taxon>
        <taxon>Bacillati</taxon>
        <taxon>Bacillota</taxon>
        <taxon>Clostridia</taxon>
        <taxon>Halanaerobiales</taxon>
        <taxon>Halanaerobiaceae</taxon>
        <taxon>Halanaerobium</taxon>
    </lineage>
</organism>
<dbReference type="PROSITE" id="PS50949">
    <property type="entry name" value="HTH_GNTR"/>
    <property type="match status" value="1"/>
</dbReference>
<dbReference type="InterPro" id="IPR000524">
    <property type="entry name" value="Tscrpt_reg_HTH_GntR"/>
</dbReference>
<dbReference type="AlphaFoldDB" id="A0A1I4JEP5"/>
<dbReference type="PRINTS" id="PR00035">
    <property type="entry name" value="HTHGNTR"/>
</dbReference>
<dbReference type="Gene3D" id="1.10.10.10">
    <property type="entry name" value="Winged helix-like DNA-binding domain superfamily/Winged helix DNA-binding domain"/>
    <property type="match status" value="1"/>
</dbReference>
<gene>
    <name evidence="5" type="ORF">SAMN02983006_01681</name>
</gene>
<dbReference type="InterPro" id="IPR036390">
    <property type="entry name" value="WH_DNA-bd_sf"/>
</dbReference>
<dbReference type="PANTHER" id="PTHR30146">
    <property type="entry name" value="LACI-RELATED TRANSCRIPTIONAL REPRESSOR"/>
    <property type="match status" value="1"/>
</dbReference>
<keyword evidence="2 5" id="KW-0238">DNA-binding</keyword>
<dbReference type="PANTHER" id="PTHR30146:SF109">
    <property type="entry name" value="HTH-TYPE TRANSCRIPTIONAL REGULATOR GALS"/>
    <property type="match status" value="1"/>
</dbReference>
<keyword evidence="1" id="KW-0805">Transcription regulation</keyword>
<protein>
    <submittedName>
        <fullName evidence="5">DNA-binding transcriptional regulator, LacI/PurR family</fullName>
    </submittedName>
</protein>
<dbReference type="OrthoDB" id="1776574at2"/>
<evidence type="ECO:0000256" key="1">
    <source>
        <dbReference type="ARBA" id="ARBA00023015"/>
    </source>
</evidence>
<proteinExistence type="predicted"/>
<dbReference type="SUPFAM" id="SSF46785">
    <property type="entry name" value="Winged helix' DNA-binding domain"/>
    <property type="match status" value="1"/>
</dbReference>
<dbReference type="CDD" id="cd07377">
    <property type="entry name" value="WHTH_GntR"/>
    <property type="match status" value="1"/>
</dbReference>
<dbReference type="SMART" id="SM00345">
    <property type="entry name" value="HTH_GNTR"/>
    <property type="match status" value="1"/>
</dbReference>
<evidence type="ECO:0000313" key="5">
    <source>
        <dbReference type="EMBL" id="SFL64683.1"/>
    </source>
</evidence>
<dbReference type="RefSeq" id="WP_089861776.1">
    <property type="nucleotide sequence ID" value="NZ_FOTI01000022.1"/>
</dbReference>
<feature type="domain" description="HTH gntR-type" evidence="4">
    <location>
        <begin position="3"/>
        <end position="71"/>
    </location>
</feature>
<evidence type="ECO:0000256" key="2">
    <source>
        <dbReference type="ARBA" id="ARBA00023125"/>
    </source>
</evidence>